<dbReference type="Pfam" id="PF00072">
    <property type="entry name" value="Response_reg"/>
    <property type="match status" value="1"/>
</dbReference>
<accession>A0A3S1A5F7</accession>
<keyword evidence="2" id="KW-0902">Two-component regulatory system</keyword>
<gene>
    <name evidence="8" type="ORF">PCC6912_28160</name>
</gene>
<dbReference type="SUPFAM" id="SSF52172">
    <property type="entry name" value="CheY-like"/>
    <property type="match status" value="1"/>
</dbReference>
<keyword evidence="3" id="KW-0805">Transcription regulation</keyword>
<dbReference type="GO" id="GO:0000976">
    <property type="term" value="F:transcription cis-regulatory region binding"/>
    <property type="evidence" value="ECO:0007669"/>
    <property type="project" value="TreeGrafter"/>
</dbReference>
<dbReference type="PROSITE" id="PS50110">
    <property type="entry name" value="RESPONSE_REGULATORY"/>
    <property type="match status" value="1"/>
</dbReference>
<evidence type="ECO:0000256" key="3">
    <source>
        <dbReference type="ARBA" id="ARBA00023015"/>
    </source>
</evidence>
<feature type="modified residue" description="4-aspartylphosphate" evidence="6">
    <location>
        <position position="52"/>
    </location>
</feature>
<reference evidence="8 9" key="1">
    <citation type="journal article" date="2019" name="Genome Biol. Evol.">
        <title>Day and night: Metabolic profiles and evolutionary relationships of six axenic non-marine cyanobacteria.</title>
        <authorList>
            <person name="Will S.E."/>
            <person name="Henke P."/>
            <person name="Boedeker C."/>
            <person name="Huang S."/>
            <person name="Brinkmann H."/>
            <person name="Rohde M."/>
            <person name="Jarek M."/>
            <person name="Friedl T."/>
            <person name="Seufert S."/>
            <person name="Schumacher M."/>
            <person name="Overmann J."/>
            <person name="Neumann-Schaal M."/>
            <person name="Petersen J."/>
        </authorList>
    </citation>
    <scope>NUCLEOTIDE SEQUENCE [LARGE SCALE GENOMIC DNA]</scope>
    <source>
        <strain evidence="8 9">PCC 6912</strain>
    </source>
</reference>
<proteinExistence type="predicted"/>
<evidence type="ECO:0000313" key="8">
    <source>
        <dbReference type="EMBL" id="RUR80794.1"/>
    </source>
</evidence>
<dbReference type="SMART" id="SM00448">
    <property type="entry name" value="REC"/>
    <property type="match status" value="1"/>
</dbReference>
<dbReference type="OrthoDB" id="508982at2"/>
<dbReference type="RefSeq" id="WP_016878648.1">
    <property type="nucleotide sequence ID" value="NZ_AJLN01000068.1"/>
</dbReference>
<keyword evidence="9" id="KW-1185">Reference proteome</keyword>
<keyword evidence="1 6" id="KW-0597">Phosphoprotein</keyword>
<dbReference type="InterPro" id="IPR039420">
    <property type="entry name" value="WalR-like"/>
</dbReference>
<dbReference type="STRING" id="211165.GCA_000317285_02382"/>
<evidence type="ECO:0000256" key="6">
    <source>
        <dbReference type="PROSITE-ProRule" id="PRU00169"/>
    </source>
</evidence>
<organism evidence="8 9">
    <name type="scientific">Chlorogloeopsis fritschii PCC 6912</name>
    <dbReference type="NCBI Taxonomy" id="211165"/>
    <lineage>
        <taxon>Bacteria</taxon>
        <taxon>Bacillati</taxon>
        <taxon>Cyanobacteriota</taxon>
        <taxon>Cyanophyceae</taxon>
        <taxon>Nostocales</taxon>
        <taxon>Chlorogloeopsidaceae</taxon>
        <taxon>Chlorogloeopsis</taxon>
    </lineage>
</organism>
<dbReference type="PANTHER" id="PTHR48111:SF38">
    <property type="entry name" value="TWO-COMPONENT RESPONSE REGULATOR"/>
    <property type="match status" value="1"/>
</dbReference>
<keyword evidence="5" id="KW-0804">Transcription</keyword>
<dbReference type="GO" id="GO:0005829">
    <property type="term" value="C:cytosol"/>
    <property type="evidence" value="ECO:0007669"/>
    <property type="project" value="TreeGrafter"/>
</dbReference>
<keyword evidence="4" id="KW-0238">DNA-binding</keyword>
<name>A0A3S1A5F7_CHLFR</name>
<dbReference type="AlphaFoldDB" id="A0A3S1A5F7"/>
<feature type="domain" description="Response regulatory" evidence="7">
    <location>
        <begin position="3"/>
        <end position="117"/>
    </location>
</feature>
<dbReference type="PANTHER" id="PTHR48111">
    <property type="entry name" value="REGULATOR OF RPOS"/>
    <property type="match status" value="1"/>
</dbReference>
<dbReference type="InterPro" id="IPR011006">
    <property type="entry name" value="CheY-like_superfamily"/>
</dbReference>
<comment type="caution">
    <text evidence="8">The sequence shown here is derived from an EMBL/GenBank/DDBJ whole genome shotgun (WGS) entry which is preliminary data.</text>
</comment>
<dbReference type="InterPro" id="IPR001789">
    <property type="entry name" value="Sig_transdc_resp-reg_receiver"/>
</dbReference>
<dbReference type="GO" id="GO:0032993">
    <property type="term" value="C:protein-DNA complex"/>
    <property type="evidence" value="ECO:0007669"/>
    <property type="project" value="TreeGrafter"/>
</dbReference>
<evidence type="ECO:0000256" key="5">
    <source>
        <dbReference type="ARBA" id="ARBA00023163"/>
    </source>
</evidence>
<evidence type="ECO:0000256" key="2">
    <source>
        <dbReference type="ARBA" id="ARBA00023012"/>
    </source>
</evidence>
<sequence length="120" mass="13689">MNQILIVEDEAGVAAFIEKGLRRQGYKTIIAEDGQQAMLLAQNTEFDLMLLDLGLPLVDGWTVLKELRKRGDTRPIIIVTARKDDHERTIAFNNGANDYVTKPFRFRELLELIQAHLSHD</sequence>
<evidence type="ECO:0000256" key="1">
    <source>
        <dbReference type="ARBA" id="ARBA00022553"/>
    </source>
</evidence>
<dbReference type="FunFam" id="3.40.50.2300:FF:000001">
    <property type="entry name" value="DNA-binding response regulator PhoB"/>
    <property type="match status" value="1"/>
</dbReference>
<dbReference type="EMBL" id="RSCJ01000010">
    <property type="protein sequence ID" value="RUR80794.1"/>
    <property type="molecule type" value="Genomic_DNA"/>
</dbReference>
<evidence type="ECO:0000259" key="7">
    <source>
        <dbReference type="PROSITE" id="PS50110"/>
    </source>
</evidence>
<evidence type="ECO:0000256" key="4">
    <source>
        <dbReference type="ARBA" id="ARBA00023125"/>
    </source>
</evidence>
<dbReference type="Gene3D" id="3.40.50.2300">
    <property type="match status" value="1"/>
</dbReference>
<dbReference type="GO" id="GO:0000156">
    <property type="term" value="F:phosphorelay response regulator activity"/>
    <property type="evidence" value="ECO:0007669"/>
    <property type="project" value="TreeGrafter"/>
</dbReference>
<dbReference type="Proteomes" id="UP000268857">
    <property type="component" value="Unassembled WGS sequence"/>
</dbReference>
<evidence type="ECO:0000313" key="9">
    <source>
        <dbReference type="Proteomes" id="UP000268857"/>
    </source>
</evidence>
<dbReference type="GO" id="GO:0006355">
    <property type="term" value="P:regulation of DNA-templated transcription"/>
    <property type="evidence" value="ECO:0007669"/>
    <property type="project" value="TreeGrafter"/>
</dbReference>
<protein>
    <recommendedName>
        <fullName evidence="7">Response regulatory domain-containing protein</fullName>
    </recommendedName>
</protein>